<feature type="region of interest" description="Disordered" evidence="1">
    <location>
        <begin position="297"/>
        <end position="323"/>
    </location>
</feature>
<name>A0A8K0MIB5_9ROSA</name>
<dbReference type="Proteomes" id="UP000796880">
    <property type="component" value="Unassembled WGS sequence"/>
</dbReference>
<comment type="caution">
    <text evidence="2">The sequence shown here is derived from an EMBL/GenBank/DDBJ whole genome shotgun (WGS) entry which is preliminary data.</text>
</comment>
<accession>A0A8K0MIB5</accession>
<sequence length="345" mass="37898">MSQFQVAIIVDPALIKVAEHWELLIDVAGHCSCIARFKLGYAKNSSCFADLLKHVGCGKLALEWYCGVIETRWWAWLLASRVFTDSWASTAISRAFDPAWETRGMQHYVTVNKLGLDMVTSLNASSTKLVKSFGIIGGEVEAVYNNDSLKQLSFTDVVNGTTNQATAQKAVGGVKNYADLARGIGIPLKIDISTLVGKFGHYVRVFVNVDLAGVGHSMTECKSLIGKESPKDRAHANKKENKAPSLNQVYKPKVDVNIEMGIKVRPSASDLSGAHSRTDFNTEVDDEIDDYENDRVEDKWPPLKVEGSSKPSKEIDGFLSTGQQSNAMVMVPLPIDSLDDRVKDE</sequence>
<organism evidence="2 3">
    <name type="scientific">Rhamnella rubrinervis</name>
    <dbReference type="NCBI Taxonomy" id="2594499"/>
    <lineage>
        <taxon>Eukaryota</taxon>
        <taxon>Viridiplantae</taxon>
        <taxon>Streptophyta</taxon>
        <taxon>Embryophyta</taxon>
        <taxon>Tracheophyta</taxon>
        <taxon>Spermatophyta</taxon>
        <taxon>Magnoliopsida</taxon>
        <taxon>eudicotyledons</taxon>
        <taxon>Gunneridae</taxon>
        <taxon>Pentapetalae</taxon>
        <taxon>rosids</taxon>
        <taxon>fabids</taxon>
        <taxon>Rosales</taxon>
        <taxon>Rhamnaceae</taxon>
        <taxon>rhamnoid group</taxon>
        <taxon>Rhamneae</taxon>
        <taxon>Rhamnella</taxon>
    </lineage>
</organism>
<evidence type="ECO:0000313" key="3">
    <source>
        <dbReference type="Proteomes" id="UP000796880"/>
    </source>
</evidence>
<keyword evidence="3" id="KW-1185">Reference proteome</keyword>
<dbReference type="EMBL" id="VOIH02000005">
    <property type="protein sequence ID" value="KAF3447304.1"/>
    <property type="molecule type" value="Genomic_DNA"/>
</dbReference>
<protein>
    <submittedName>
        <fullName evidence="2">Uncharacterized protein</fullName>
    </submittedName>
</protein>
<proteinExistence type="predicted"/>
<gene>
    <name evidence="2" type="ORF">FNV43_RR12487</name>
</gene>
<evidence type="ECO:0000256" key="1">
    <source>
        <dbReference type="SAM" id="MobiDB-lite"/>
    </source>
</evidence>
<reference evidence="2" key="1">
    <citation type="submission" date="2020-03" db="EMBL/GenBank/DDBJ databases">
        <title>A high-quality chromosome-level genome assembly of a woody plant with both climbing and erect habits, Rhamnella rubrinervis.</title>
        <authorList>
            <person name="Lu Z."/>
            <person name="Yang Y."/>
            <person name="Zhu X."/>
            <person name="Sun Y."/>
        </authorList>
    </citation>
    <scope>NUCLEOTIDE SEQUENCE</scope>
    <source>
        <strain evidence="2">BYM</strain>
        <tissue evidence="2">Leaf</tissue>
    </source>
</reference>
<evidence type="ECO:0000313" key="2">
    <source>
        <dbReference type="EMBL" id="KAF3447304.1"/>
    </source>
</evidence>
<dbReference type="AlphaFoldDB" id="A0A8K0MIB5"/>